<feature type="region of interest" description="Disordered" evidence="1">
    <location>
        <begin position="225"/>
        <end position="250"/>
    </location>
</feature>
<feature type="compositionally biased region" description="Basic and acidic residues" evidence="1">
    <location>
        <begin position="811"/>
        <end position="821"/>
    </location>
</feature>
<feature type="region of interest" description="Disordered" evidence="1">
    <location>
        <begin position="269"/>
        <end position="288"/>
    </location>
</feature>
<feature type="region of interest" description="Disordered" evidence="1">
    <location>
        <begin position="342"/>
        <end position="367"/>
    </location>
</feature>
<feature type="region of interest" description="Disordered" evidence="1">
    <location>
        <begin position="383"/>
        <end position="448"/>
    </location>
</feature>
<feature type="region of interest" description="Disordered" evidence="1">
    <location>
        <begin position="776"/>
        <end position="893"/>
    </location>
</feature>
<dbReference type="AlphaFoldDB" id="A0A1Y1I7V4"/>
<organism evidence="2 3">
    <name type="scientific">Klebsormidium nitens</name>
    <name type="common">Green alga</name>
    <name type="synonym">Ulothrix nitens</name>
    <dbReference type="NCBI Taxonomy" id="105231"/>
    <lineage>
        <taxon>Eukaryota</taxon>
        <taxon>Viridiplantae</taxon>
        <taxon>Streptophyta</taxon>
        <taxon>Klebsormidiophyceae</taxon>
        <taxon>Klebsormidiales</taxon>
        <taxon>Klebsormidiaceae</taxon>
        <taxon>Klebsormidium</taxon>
    </lineage>
</organism>
<proteinExistence type="predicted"/>
<protein>
    <submittedName>
        <fullName evidence="2">Uncharacterized protein</fullName>
    </submittedName>
</protein>
<evidence type="ECO:0000313" key="2">
    <source>
        <dbReference type="EMBL" id="GAQ84766.1"/>
    </source>
</evidence>
<reference evidence="2 3" key="1">
    <citation type="journal article" date="2014" name="Nat. Commun.">
        <title>Klebsormidium flaccidum genome reveals primary factors for plant terrestrial adaptation.</title>
        <authorList>
            <person name="Hori K."/>
            <person name="Maruyama F."/>
            <person name="Fujisawa T."/>
            <person name="Togashi T."/>
            <person name="Yamamoto N."/>
            <person name="Seo M."/>
            <person name="Sato S."/>
            <person name="Yamada T."/>
            <person name="Mori H."/>
            <person name="Tajima N."/>
            <person name="Moriyama T."/>
            <person name="Ikeuchi M."/>
            <person name="Watanabe M."/>
            <person name="Wada H."/>
            <person name="Kobayashi K."/>
            <person name="Saito M."/>
            <person name="Masuda T."/>
            <person name="Sasaki-Sekimoto Y."/>
            <person name="Mashiguchi K."/>
            <person name="Awai K."/>
            <person name="Shimojima M."/>
            <person name="Masuda S."/>
            <person name="Iwai M."/>
            <person name="Nobusawa T."/>
            <person name="Narise T."/>
            <person name="Kondo S."/>
            <person name="Saito H."/>
            <person name="Sato R."/>
            <person name="Murakawa M."/>
            <person name="Ihara Y."/>
            <person name="Oshima-Yamada Y."/>
            <person name="Ohtaka K."/>
            <person name="Satoh M."/>
            <person name="Sonobe K."/>
            <person name="Ishii M."/>
            <person name="Ohtani R."/>
            <person name="Kanamori-Sato M."/>
            <person name="Honoki R."/>
            <person name="Miyazaki D."/>
            <person name="Mochizuki H."/>
            <person name="Umetsu J."/>
            <person name="Higashi K."/>
            <person name="Shibata D."/>
            <person name="Kamiya Y."/>
            <person name="Sato N."/>
            <person name="Nakamura Y."/>
            <person name="Tabata S."/>
            <person name="Ida S."/>
            <person name="Kurokawa K."/>
            <person name="Ohta H."/>
        </authorList>
    </citation>
    <scope>NUCLEOTIDE SEQUENCE [LARGE SCALE GENOMIC DNA]</scope>
    <source>
        <strain evidence="2 3">NIES-2285</strain>
    </source>
</reference>
<gene>
    <name evidence="2" type="ORF">KFL_002050080</name>
</gene>
<dbReference type="EMBL" id="DF237154">
    <property type="protein sequence ID" value="GAQ84766.1"/>
    <property type="molecule type" value="Genomic_DNA"/>
</dbReference>
<accession>A0A1Y1I7V4</accession>
<keyword evidence="3" id="KW-1185">Reference proteome</keyword>
<name>A0A1Y1I7V4_KLENI</name>
<evidence type="ECO:0000256" key="1">
    <source>
        <dbReference type="SAM" id="MobiDB-lite"/>
    </source>
</evidence>
<feature type="region of interest" description="Disordered" evidence="1">
    <location>
        <begin position="688"/>
        <end position="746"/>
    </location>
</feature>
<dbReference type="Proteomes" id="UP000054558">
    <property type="component" value="Unassembled WGS sequence"/>
</dbReference>
<evidence type="ECO:0000313" key="3">
    <source>
        <dbReference type="Proteomes" id="UP000054558"/>
    </source>
</evidence>
<sequence>MDPEDALLNMHDMPDLMGYDHVCQSLQSAQKDHPRAFSTAGKRAFEKLKRTDCRPSSPRSGLVAASKRTVQSCKTELDGHIHTRGNKQEVIGITSTSHIKNHSEECRAERDPELLADVLAGISLETPEQTWNHDSIHLASDTGMSLELFLFSARLRTHNVNESIRAKQKRSLEKVVAAGIRRGGPDVRITEDQYGRFTVEAIAAGPRAAAGAGQDAGQVDVVAPVKPPTHAPRGSHPGGIQAGGASEMPEAGEVDWENLPLGLGAALRRGTAVPGDDAPGSRTRRIADGRAVERGAALPDDEALAPCADDGVALRRAAARGDHAPGRTVRHVADSGEAALTSANDASMDGRSARGGPLPDEDVLGAARPSTVLVEDFRRRLQPLEDNQNTPLEGPLIDSPQQVRRRPRTGRSPFSPASSQTVAPKDDHEFGGGLDFSQPNEVPKVPGRGSLHTLAGTVHSETRVERGALMPGRQATPSGFAGHVANGTTWFGWGAEELLALGADAVGHAAVIVPGEEGADFIAQSTTRWPGGQLPGANAIDRDTPVVPEGQAPGESTIRCEAVELLGGQLRLGGGQNLRGAAGVRGRPSTLGTMATGQNAPEELPGAHSTGRSAAGVLGRQPPGAAFAEPGTVEGGRCGARVPDGLAPSSESVRGSARIPSFLSKSSGDGCNHWMTWKNLGNMKTWHRHHKMDPQGQAAWRANRNRKHPERSPMKSNKLRTGTRSSARDVSDPDDEGEGGLERPDFVGELSPRMAQIGQLLGGTWPLFEEHAQSESHLGTGLSGQLMSRERGTGTRGLVSVRRGLKAPPPELRRTSAREAAADGTQRTSGPLWRPNEPRRPGNDNLEAAEGALSLRKSPLGGSSTGDAPAAASSGNPSHGPKASGSSLPEGATWQLGVAEEGFDAVVVTAPLDQGPDIDVASIIAAYNSGRG</sequence>